<feature type="domain" description="FecR N-terminal" evidence="2">
    <location>
        <begin position="18"/>
        <end position="60"/>
    </location>
</feature>
<dbReference type="Pfam" id="PF04773">
    <property type="entry name" value="FecR"/>
    <property type="match status" value="1"/>
</dbReference>
<gene>
    <name evidence="3" type="ORF">ABIE13_000695</name>
</gene>
<proteinExistence type="predicted"/>
<keyword evidence="3" id="KW-0812">Transmembrane</keyword>
<dbReference type="Gene3D" id="2.60.120.1440">
    <property type="match status" value="1"/>
</dbReference>
<dbReference type="InterPro" id="IPR006860">
    <property type="entry name" value="FecR"/>
</dbReference>
<keyword evidence="4" id="KW-1185">Reference proteome</keyword>
<dbReference type="InterPro" id="IPR012373">
    <property type="entry name" value="Ferrdict_sens_TM"/>
</dbReference>
<comment type="caution">
    <text evidence="3">The sequence shown here is derived from an EMBL/GenBank/DDBJ whole genome shotgun (WGS) entry which is preliminary data.</text>
</comment>
<name>A0ABV2Q454_9BURK</name>
<dbReference type="Pfam" id="PF16220">
    <property type="entry name" value="DUF4880"/>
    <property type="match status" value="1"/>
</dbReference>
<accession>A0ABV2Q454</accession>
<protein>
    <submittedName>
        <fullName evidence="3">Transmembrane sensor</fullName>
    </submittedName>
</protein>
<dbReference type="PIRSF" id="PIRSF018266">
    <property type="entry name" value="FecR"/>
    <property type="match status" value="1"/>
</dbReference>
<reference evidence="3 4" key="1">
    <citation type="submission" date="2024-06" db="EMBL/GenBank/DDBJ databases">
        <title>Sorghum-associated microbial communities from plants grown in Nebraska, USA.</title>
        <authorList>
            <person name="Schachtman D."/>
        </authorList>
    </citation>
    <scope>NUCLEOTIDE SEQUENCE [LARGE SCALE GENOMIC DNA]</scope>
    <source>
        <strain evidence="3 4">2709</strain>
    </source>
</reference>
<evidence type="ECO:0000313" key="3">
    <source>
        <dbReference type="EMBL" id="MET4575598.1"/>
    </source>
</evidence>
<dbReference type="PANTHER" id="PTHR30273">
    <property type="entry name" value="PERIPLASMIC SIGNAL SENSOR AND SIGMA FACTOR ACTIVATOR FECR-RELATED"/>
    <property type="match status" value="1"/>
</dbReference>
<dbReference type="PANTHER" id="PTHR30273:SF2">
    <property type="entry name" value="PROTEIN FECR"/>
    <property type="match status" value="1"/>
</dbReference>
<evidence type="ECO:0000259" key="2">
    <source>
        <dbReference type="Pfam" id="PF16220"/>
    </source>
</evidence>
<dbReference type="EMBL" id="JBEPSH010000001">
    <property type="protein sequence ID" value="MET4575598.1"/>
    <property type="molecule type" value="Genomic_DNA"/>
</dbReference>
<dbReference type="Proteomes" id="UP001549320">
    <property type="component" value="Unassembled WGS sequence"/>
</dbReference>
<sequence>MTGSAEGRPAGVPREVLRAASRWMAHLNSGEATAAERQDLERWRSADELHELAWQRAVRLNAQLGRLPALVSLQVLGRARRQAGRRSALQSLAVFAVAAPVVYTVWRGISHGQDTWTVSHSTVTGERRKVVLPDGTKLELNTATDIDVSFDSGEKGLRLVKLHSGELQIETAQDSARRPFEVQTRHGRIRALGTRFLVRQTPEDSATLVAVQQSAVEIRPKNSGDHPFRIEAGLQTRFDAAGAHDIVPDHPHQASWVRGVLFASNQRLADFAAELGRYRRGVVRCAPEVADLRISGAFRLDSTDEILAALPDTLPVRMAYRTRWWVEIRPLATR</sequence>
<feature type="domain" description="FecR protein" evidence="1">
    <location>
        <begin position="121"/>
        <end position="217"/>
    </location>
</feature>
<evidence type="ECO:0000313" key="4">
    <source>
        <dbReference type="Proteomes" id="UP001549320"/>
    </source>
</evidence>
<dbReference type="RefSeq" id="WP_354441131.1">
    <property type="nucleotide sequence ID" value="NZ_JBEPSH010000001.1"/>
</dbReference>
<keyword evidence="3" id="KW-0472">Membrane</keyword>
<evidence type="ECO:0000259" key="1">
    <source>
        <dbReference type="Pfam" id="PF04773"/>
    </source>
</evidence>
<organism evidence="3 4">
    <name type="scientific">Ottowia thiooxydans</name>
    <dbReference type="NCBI Taxonomy" id="219182"/>
    <lineage>
        <taxon>Bacteria</taxon>
        <taxon>Pseudomonadati</taxon>
        <taxon>Pseudomonadota</taxon>
        <taxon>Betaproteobacteria</taxon>
        <taxon>Burkholderiales</taxon>
        <taxon>Comamonadaceae</taxon>
        <taxon>Ottowia</taxon>
    </lineage>
</organism>
<dbReference type="InterPro" id="IPR032623">
    <property type="entry name" value="FecR_N"/>
</dbReference>